<dbReference type="InterPro" id="IPR036627">
    <property type="entry name" value="CobW-likC_sf"/>
</dbReference>
<organism evidence="8 9">
    <name type="scientific">Cupriavidus basilensis OR16</name>
    <dbReference type="NCBI Taxonomy" id="1127483"/>
    <lineage>
        <taxon>Bacteria</taxon>
        <taxon>Pseudomonadati</taxon>
        <taxon>Pseudomonadota</taxon>
        <taxon>Betaproteobacteria</taxon>
        <taxon>Burkholderiales</taxon>
        <taxon>Burkholderiaceae</taxon>
        <taxon>Cupriavidus</taxon>
    </lineage>
</organism>
<dbReference type="PANTHER" id="PTHR13748:SF62">
    <property type="entry name" value="COBW DOMAIN-CONTAINING PROTEIN"/>
    <property type="match status" value="1"/>
</dbReference>
<comment type="function">
    <text evidence="5">Zinc chaperone that directly transfers zinc cofactor to target proteins, thereby activating them. Zinc is transferred from the CXCC motif in the GTPase domain to the zinc binding site in target proteins in a process requiring GTP hydrolysis.</text>
</comment>
<feature type="domain" description="CobW C-terminal" evidence="7">
    <location>
        <begin position="225"/>
        <end position="302"/>
    </location>
</feature>
<evidence type="ECO:0000256" key="3">
    <source>
        <dbReference type="ARBA" id="ARBA00023186"/>
    </source>
</evidence>
<dbReference type="EMBL" id="AHJE01000172">
    <property type="protein sequence ID" value="EHP37889.1"/>
    <property type="molecule type" value="Genomic_DNA"/>
</dbReference>
<dbReference type="SMART" id="SM00833">
    <property type="entry name" value="CobW_C"/>
    <property type="match status" value="1"/>
</dbReference>
<keyword evidence="1" id="KW-0547">Nucleotide-binding</keyword>
<name>H1SHW4_9BURK</name>
<evidence type="ECO:0000256" key="1">
    <source>
        <dbReference type="ARBA" id="ARBA00022741"/>
    </source>
</evidence>
<dbReference type="GO" id="GO:0005737">
    <property type="term" value="C:cytoplasm"/>
    <property type="evidence" value="ECO:0007669"/>
    <property type="project" value="TreeGrafter"/>
</dbReference>
<protein>
    <submittedName>
        <fullName evidence="8">Putative cobalamin synthesis protein</fullName>
    </submittedName>
</protein>
<evidence type="ECO:0000256" key="2">
    <source>
        <dbReference type="ARBA" id="ARBA00022801"/>
    </source>
</evidence>
<comment type="caution">
    <text evidence="8">The sequence shown here is derived from an EMBL/GenBank/DDBJ whole genome shotgun (WGS) entry which is preliminary data.</text>
</comment>
<keyword evidence="2" id="KW-0378">Hydrolase</keyword>
<sequence>MTGAAIRPPIDLVVIGGYLGAGKTTLLNRVLTQPHGKKVAVLVNDFGDINIDAQLIRGQSDDVIELDNGCICCTIGGALVDALTRIDTRVDRPDVLLIEASGVSDPLKIAQIGLLNRAFSLTAVLVLVDAIGIDATLADPYVGDLARRQIVGAGVVVLTKLDLAGAEDQAAVRARIAALTQATLIVEADRGRIPLSLIFDACVAPRPPIRLCQPLAFSRPDTLQISSFSVRLHGKFDKQRLKAFLKSLPGNVLRAKGIVRLAGHVGVHACQLAARRVALLACEQANAEDLCTMVFISARWCSSAASTPRKKLACGPGLWIVCRMKRGNQEWPSVAPAP</sequence>
<dbReference type="Pfam" id="PF07683">
    <property type="entry name" value="CobW_C"/>
    <property type="match status" value="1"/>
</dbReference>
<dbReference type="SUPFAM" id="SSF52540">
    <property type="entry name" value="P-loop containing nucleoside triphosphate hydrolases"/>
    <property type="match status" value="1"/>
</dbReference>
<dbReference type="Pfam" id="PF02492">
    <property type="entry name" value="cobW"/>
    <property type="match status" value="1"/>
</dbReference>
<dbReference type="Proteomes" id="UP000005808">
    <property type="component" value="Unassembled WGS sequence"/>
</dbReference>
<evidence type="ECO:0000256" key="5">
    <source>
        <dbReference type="ARBA" id="ARBA00045658"/>
    </source>
</evidence>
<dbReference type="Gene3D" id="3.30.1220.10">
    <property type="entry name" value="CobW-like, C-terminal domain"/>
    <property type="match status" value="1"/>
</dbReference>
<dbReference type="OrthoDB" id="9808822at2"/>
<evidence type="ECO:0000313" key="9">
    <source>
        <dbReference type="Proteomes" id="UP000005808"/>
    </source>
</evidence>
<evidence type="ECO:0000259" key="7">
    <source>
        <dbReference type="SMART" id="SM00833"/>
    </source>
</evidence>
<proteinExistence type="inferred from homology"/>
<dbReference type="InterPro" id="IPR051316">
    <property type="entry name" value="Zinc-reg_GTPase_activator"/>
</dbReference>
<comment type="similarity">
    <text evidence="4">Belongs to the SIMIBI class G3E GTPase family. ZNG1 subfamily.</text>
</comment>
<evidence type="ECO:0000313" key="8">
    <source>
        <dbReference type="EMBL" id="EHP37889.1"/>
    </source>
</evidence>
<evidence type="ECO:0000256" key="4">
    <source>
        <dbReference type="ARBA" id="ARBA00034320"/>
    </source>
</evidence>
<dbReference type="RefSeq" id="WP_006164177.1">
    <property type="nucleotide sequence ID" value="NZ_AHJE01000172.1"/>
</dbReference>
<dbReference type="InterPro" id="IPR003495">
    <property type="entry name" value="CobW/HypB/UreG_nucleotide-bd"/>
</dbReference>
<dbReference type="PANTHER" id="PTHR13748">
    <property type="entry name" value="COBW-RELATED"/>
    <property type="match status" value="1"/>
</dbReference>
<dbReference type="GO" id="GO:0016787">
    <property type="term" value="F:hydrolase activity"/>
    <property type="evidence" value="ECO:0007669"/>
    <property type="project" value="UniProtKB-KW"/>
</dbReference>
<dbReference type="SUPFAM" id="SSF90002">
    <property type="entry name" value="Hypothetical protein YjiA, C-terminal domain"/>
    <property type="match status" value="1"/>
</dbReference>
<dbReference type="AlphaFoldDB" id="H1SHW4"/>
<gene>
    <name evidence="8" type="ORF">OR16_40334</name>
</gene>
<dbReference type="InterPro" id="IPR027417">
    <property type="entry name" value="P-loop_NTPase"/>
</dbReference>
<keyword evidence="3" id="KW-0143">Chaperone</keyword>
<dbReference type="InterPro" id="IPR011629">
    <property type="entry name" value="CobW-like_C"/>
</dbReference>
<dbReference type="CDD" id="cd03112">
    <property type="entry name" value="CobW-like"/>
    <property type="match status" value="1"/>
</dbReference>
<dbReference type="Gene3D" id="3.40.50.300">
    <property type="entry name" value="P-loop containing nucleotide triphosphate hydrolases"/>
    <property type="match status" value="1"/>
</dbReference>
<dbReference type="GO" id="GO:0000166">
    <property type="term" value="F:nucleotide binding"/>
    <property type="evidence" value="ECO:0007669"/>
    <property type="project" value="UniProtKB-KW"/>
</dbReference>
<evidence type="ECO:0000256" key="6">
    <source>
        <dbReference type="ARBA" id="ARBA00049117"/>
    </source>
</evidence>
<comment type="catalytic activity">
    <reaction evidence="6">
        <text>GTP + H2O = GDP + phosphate + H(+)</text>
        <dbReference type="Rhea" id="RHEA:19669"/>
        <dbReference type="ChEBI" id="CHEBI:15377"/>
        <dbReference type="ChEBI" id="CHEBI:15378"/>
        <dbReference type="ChEBI" id="CHEBI:37565"/>
        <dbReference type="ChEBI" id="CHEBI:43474"/>
        <dbReference type="ChEBI" id="CHEBI:58189"/>
    </reaction>
    <physiologicalReaction direction="left-to-right" evidence="6">
        <dbReference type="Rhea" id="RHEA:19670"/>
    </physiologicalReaction>
</comment>
<reference evidence="8 9" key="1">
    <citation type="journal article" date="2012" name="J. Bacteriol.">
        <title>De Novo Genome Project of Cupriavidus basilensis OR16.</title>
        <authorList>
            <person name="Cserhati M."/>
            <person name="Kriszt B."/>
            <person name="Szoboszlay S."/>
            <person name="Toth A."/>
            <person name="Szabo I."/>
            <person name="Tancsics A."/>
            <person name="Nagy I."/>
            <person name="Horvath B."/>
            <person name="Nagy I."/>
            <person name="Kukolya J."/>
        </authorList>
    </citation>
    <scope>NUCLEOTIDE SEQUENCE [LARGE SCALE GENOMIC DNA]</scope>
    <source>
        <strain evidence="8 9">OR16</strain>
    </source>
</reference>
<accession>H1SHW4</accession>
<dbReference type="PATRIC" id="fig|1127483.3.peg.8021"/>